<dbReference type="InterPro" id="IPR053165">
    <property type="entry name" value="HSI-I_assembly_Hcp1"/>
</dbReference>
<dbReference type="PANTHER" id="PTHR36152">
    <property type="entry name" value="CYTOPLASMIC PROTEIN-RELATED"/>
    <property type="match status" value="1"/>
</dbReference>
<evidence type="ECO:0000313" key="1">
    <source>
        <dbReference type="EMBL" id="GLS21621.1"/>
    </source>
</evidence>
<dbReference type="RefSeq" id="WP_284314627.1">
    <property type="nucleotide sequence ID" value="NZ_BSPC01000052.1"/>
</dbReference>
<dbReference type="PANTHER" id="PTHR36152:SF1">
    <property type="entry name" value="UBIQUITIN-LIKE DOMAIN-CONTAINING PROTEIN"/>
    <property type="match status" value="1"/>
</dbReference>
<dbReference type="Pfam" id="PF05638">
    <property type="entry name" value="T6SS_HCP"/>
    <property type="match status" value="1"/>
</dbReference>
<dbReference type="Proteomes" id="UP001156882">
    <property type="component" value="Unassembled WGS sequence"/>
</dbReference>
<reference evidence="2" key="1">
    <citation type="journal article" date="2019" name="Int. J. Syst. Evol. Microbiol.">
        <title>The Global Catalogue of Microorganisms (GCM) 10K type strain sequencing project: providing services to taxonomists for standard genome sequencing and annotation.</title>
        <authorList>
            <consortium name="The Broad Institute Genomics Platform"/>
            <consortium name="The Broad Institute Genome Sequencing Center for Infectious Disease"/>
            <person name="Wu L."/>
            <person name="Ma J."/>
        </authorList>
    </citation>
    <scope>NUCLEOTIDE SEQUENCE [LARGE SCALE GENOMIC DNA]</scope>
    <source>
        <strain evidence="2">NBRC 101365</strain>
    </source>
</reference>
<dbReference type="SUPFAM" id="SSF141452">
    <property type="entry name" value="Hcp1-like"/>
    <property type="match status" value="1"/>
</dbReference>
<sequence length="162" mass="17039">MAQSDALLQIDGITGETQQDGLDGYMELLSWSLGGSNSSTFGSGTGGGKGKSVMQDLHCTKAVDKASATIFQYCAFGNHVDSVKLVARKAAGDDKLTYITTTLTNCFITSYQKSGGSDGGAMESFSVTYEQIHDEYQPQDKTGAADGGPIEFTYNVATGKDS</sequence>
<dbReference type="InterPro" id="IPR036624">
    <property type="entry name" value="Hcp1-lik_sf"/>
</dbReference>
<dbReference type="EMBL" id="BSPC01000052">
    <property type="protein sequence ID" value="GLS21621.1"/>
    <property type="molecule type" value="Genomic_DNA"/>
</dbReference>
<proteinExistence type="predicted"/>
<organism evidence="1 2">
    <name type="scientific">Labrys miyagiensis</name>
    <dbReference type="NCBI Taxonomy" id="346912"/>
    <lineage>
        <taxon>Bacteria</taxon>
        <taxon>Pseudomonadati</taxon>
        <taxon>Pseudomonadota</taxon>
        <taxon>Alphaproteobacteria</taxon>
        <taxon>Hyphomicrobiales</taxon>
        <taxon>Xanthobacteraceae</taxon>
        <taxon>Labrys</taxon>
    </lineage>
</organism>
<dbReference type="InterPro" id="IPR008514">
    <property type="entry name" value="T6SS_Hcp"/>
</dbReference>
<name>A0ABQ6CTS2_9HYPH</name>
<comment type="caution">
    <text evidence="1">The sequence shown here is derived from an EMBL/GenBank/DDBJ whole genome shotgun (WGS) entry which is preliminary data.</text>
</comment>
<gene>
    <name evidence="1" type="ORF">GCM10007874_46380</name>
</gene>
<evidence type="ECO:0008006" key="3">
    <source>
        <dbReference type="Google" id="ProtNLM"/>
    </source>
</evidence>
<keyword evidence="2" id="KW-1185">Reference proteome</keyword>
<accession>A0ABQ6CTS2</accession>
<evidence type="ECO:0000313" key="2">
    <source>
        <dbReference type="Proteomes" id="UP001156882"/>
    </source>
</evidence>
<protein>
    <recommendedName>
        <fullName evidence="3">Type VI secretion system tube protein Hcp</fullName>
    </recommendedName>
</protein>
<dbReference type="Gene3D" id="2.30.110.20">
    <property type="entry name" value="Hcp1-like"/>
    <property type="match status" value="1"/>
</dbReference>